<comment type="caution">
    <text evidence="2">The sequence shown here is derived from an EMBL/GenBank/DDBJ whole genome shotgun (WGS) entry which is preliminary data.</text>
</comment>
<feature type="transmembrane region" description="Helical" evidence="1">
    <location>
        <begin position="7"/>
        <end position="28"/>
    </location>
</feature>
<protein>
    <submittedName>
        <fullName evidence="2">Uncharacterized protein</fullName>
    </submittedName>
</protein>
<keyword evidence="1" id="KW-0812">Transmembrane</keyword>
<dbReference type="Proteomes" id="UP000467841">
    <property type="component" value="Unassembled WGS sequence"/>
</dbReference>
<evidence type="ECO:0000313" key="2">
    <source>
        <dbReference type="EMBL" id="CAA7037724.1"/>
    </source>
</evidence>
<proteinExistence type="predicted"/>
<evidence type="ECO:0000313" key="3">
    <source>
        <dbReference type="Proteomes" id="UP000467841"/>
    </source>
</evidence>
<gene>
    <name evidence="2" type="ORF">MERR_LOCUS24959</name>
</gene>
<evidence type="ECO:0000256" key="1">
    <source>
        <dbReference type="SAM" id="Phobius"/>
    </source>
</evidence>
<accession>A0A6D2JF81</accession>
<keyword evidence="1" id="KW-0472">Membrane</keyword>
<sequence length="81" mass="9421">MDNFLEFCGVLGGLVIDLLLFVVVLRSFHLPLPFLIRFEVSTDTKRVSLNTDRFDRFDWKLRGATWFSKIDLGRVSSDPDR</sequence>
<dbReference type="AlphaFoldDB" id="A0A6D2JF81"/>
<keyword evidence="1" id="KW-1133">Transmembrane helix</keyword>
<reference evidence="2" key="1">
    <citation type="submission" date="2020-01" db="EMBL/GenBank/DDBJ databases">
        <authorList>
            <person name="Mishra B."/>
        </authorList>
    </citation>
    <scope>NUCLEOTIDE SEQUENCE [LARGE SCALE GENOMIC DNA]</scope>
</reference>
<organism evidence="2 3">
    <name type="scientific">Microthlaspi erraticum</name>
    <dbReference type="NCBI Taxonomy" id="1685480"/>
    <lineage>
        <taxon>Eukaryota</taxon>
        <taxon>Viridiplantae</taxon>
        <taxon>Streptophyta</taxon>
        <taxon>Embryophyta</taxon>
        <taxon>Tracheophyta</taxon>
        <taxon>Spermatophyta</taxon>
        <taxon>Magnoliopsida</taxon>
        <taxon>eudicotyledons</taxon>
        <taxon>Gunneridae</taxon>
        <taxon>Pentapetalae</taxon>
        <taxon>rosids</taxon>
        <taxon>malvids</taxon>
        <taxon>Brassicales</taxon>
        <taxon>Brassicaceae</taxon>
        <taxon>Coluteocarpeae</taxon>
        <taxon>Microthlaspi</taxon>
    </lineage>
</organism>
<keyword evidence="3" id="KW-1185">Reference proteome</keyword>
<dbReference type="EMBL" id="CACVBM020001180">
    <property type="protein sequence ID" value="CAA7037724.1"/>
    <property type="molecule type" value="Genomic_DNA"/>
</dbReference>
<name>A0A6D2JF81_9BRAS</name>